<dbReference type="PANTHER" id="PTHR21235:SF2">
    <property type="entry name" value="IMIDAZOLE GLYCEROL PHOSPHATE SYNTHASE HISHF"/>
    <property type="match status" value="1"/>
</dbReference>
<evidence type="ECO:0000256" key="7">
    <source>
        <dbReference type="ARBA" id="ARBA00025475"/>
    </source>
</evidence>
<evidence type="ECO:0000256" key="10">
    <source>
        <dbReference type="RuleBase" id="RU003657"/>
    </source>
</evidence>
<dbReference type="InterPro" id="IPR006062">
    <property type="entry name" value="His_biosynth"/>
</dbReference>
<comment type="pathway">
    <text evidence="1 9">Amino-acid biosynthesis; L-histidine biosynthesis; L-histidine from 5-phospho-alpha-D-ribose 1-diphosphate: step 5/9.</text>
</comment>
<dbReference type="Pfam" id="PF00977">
    <property type="entry name" value="His_biosynth"/>
    <property type="match status" value="1"/>
</dbReference>
<dbReference type="RefSeq" id="WP_379596097.1">
    <property type="nucleotide sequence ID" value="NZ_JBHUDE010000011.1"/>
</dbReference>
<dbReference type="PANTHER" id="PTHR21235">
    <property type="entry name" value="IMIDAZOLE GLYCEROL PHOSPHATE SYNTHASE SUBUNIT HISF/H IGP SYNTHASE SUBUNIT HISF/H"/>
    <property type="match status" value="1"/>
</dbReference>
<comment type="catalytic activity">
    <reaction evidence="8 9">
        <text>5-[(5-phospho-1-deoxy-D-ribulos-1-ylimino)methylamino]-1-(5-phospho-beta-D-ribosyl)imidazole-4-carboxamide + L-glutamine = D-erythro-1-(imidazol-4-yl)glycerol 3-phosphate + 5-amino-1-(5-phospho-beta-D-ribosyl)imidazole-4-carboxamide + L-glutamate + H(+)</text>
        <dbReference type="Rhea" id="RHEA:24793"/>
        <dbReference type="ChEBI" id="CHEBI:15378"/>
        <dbReference type="ChEBI" id="CHEBI:29985"/>
        <dbReference type="ChEBI" id="CHEBI:58278"/>
        <dbReference type="ChEBI" id="CHEBI:58359"/>
        <dbReference type="ChEBI" id="CHEBI:58475"/>
        <dbReference type="ChEBI" id="CHEBI:58525"/>
        <dbReference type="EC" id="4.3.2.10"/>
    </reaction>
</comment>
<evidence type="ECO:0000256" key="8">
    <source>
        <dbReference type="ARBA" id="ARBA00047838"/>
    </source>
</evidence>
<organism evidence="11 12">
    <name type="scientific">Oceanobacillus luteolus</name>
    <dbReference type="NCBI Taxonomy" id="1274358"/>
    <lineage>
        <taxon>Bacteria</taxon>
        <taxon>Bacillati</taxon>
        <taxon>Bacillota</taxon>
        <taxon>Bacilli</taxon>
        <taxon>Bacillales</taxon>
        <taxon>Bacillaceae</taxon>
        <taxon>Oceanobacillus</taxon>
    </lineage>
</organism>
<keyword evidence="4 9" id="KW-0028">Amino-acid biosynthesis</keyword>
<comment type="function">
    <text evidence="7 9">IGPS catalyzes the conversion of PRFAR and glutamine to IGP, AICAR and glutamate. The HisF subunit catalyzes the cyclization activity that produces IGP and AICAR from PRFAR using the ammonia provided by the HisH subunit.</text>
</comment>
<keyword evidence="6 9" id="KW-0456">Lyase</keyword>
<dbReference type="SUPFAM" id="SSF51366">
    <property type="entry name" value="Ribulose-phoshate binding barrel"/>
    <property type="match status" value="1"/>
</dbReference>
<sequence length="255" mass="27051">MEKKNIIACLDVKNGRVVKGQQFQNIQEVADPVELTKQYNKDQVDELVLYDITASVEKRNVFIDLVENIAKVIQVPFTVGGGISSIADIEKVLQAGADKVSINSAAIENPDLISEASQKYGSETIVFALDAKEVAPGKWNVFSKGGQVDTGIDAIEWAIKGVTLGAGEVVVNAIDDDGAKSGYNIALTKKIAEAVDVPVIASGGAGKPEHFKEALTEGSAAGALAASVFHFGEIKIPALKEYLANENVLVRGIKE</sequence>
<comment type="caution">
    <text evidence="11">The sequence shown here is derived from an EMBL/GenBank/DDBJ whole genome shotgun (WGS) entry which is preliminary data.</text>
</comment>
<dbReference type="InterPro" id="IPR011060">
    <property type="entry name" value="RibuloseP-bd_barrel"/>
</dbReference>
<evidence type="ECO:0000256" key="5">
    <source>
        <dbReference type="ARBA" id="ARBA00023102"/>
    </source>
</evidence>
<evidence type="ECO:0000313" key="11">
    <source>
        <dbReference type="EMBL" id="MFD1606722.1"/>
    </source>
</evidence>
<evidence type="ECO:0000256" key="1">
    <source>
        <dbReference type="ARBA" id="ARBA00005091"/>
    </source>
</evidence>
<comment type="subunit">
    <text evidence="3 9">Heterodimer of HisH and HisF.</text>
</comment>
<accession>A0ABW4HNQ1</accession>
<comment type="subcellular location">
    <subcellularLocation>
        <location evidence="9">Cytoplasm</location>
    </subcellularLocation>
</comment>
<gene>
    <name evidence="9 11" type="primary">hisF</name>
    <name evidence="11" type="ORF">ACFSBH_03470</name>
</gene>
<dbReference type="EC" id="4.3.2.10" evidence="9"/>
<feature type="active site" evidence="9">
    <location>
        <position position="11"/>
    </location>
</feature>
<dbReference type="Proteomes" id="UP001597221">
    <property type="component" value="Unassembled WGS sequence"/>
</dbReference>
<dbReference type="InterPro" id="IPR004651">
    <property type="entry name" value="HisF"/>
</dbReference>
<dbReference type="InterPro" id="IPR013785">
    <property type="entry name" value="Aldolase_TIM"/>
</dbReference>
<evidence type="ECO:0000256" key="2">
    <source>
        <dbReference type="ARBA" id="ARBA00009667"/>
    </source>
</evidence>
<dbReference type="HAMAP" id="MF_01013">
    <property type="entry name" value="HisF"/>
    <property type="match status" value="1"/>
</dbReference>
<dbReference type="GO" id="GO:0016829">
    <property type="term" value="F:lyase activity"/>
    <property type="evidence" value="ECO:0007669"/>
    <property type="project" value="UniProtKB-KW"/>
</dbReference>
<keyword evidence="12" id="KW-1185">Reference proteome</keyword>
<name>A0ABW4HNQ1_9BACI</name>
<reference evidence="12" key="1">
    <citation type="journal article" date="2019" name="Int. J. Syst. Evol. Microbiol.">
        <title>The Global Catalogue of Microorganisms (GCM) 10K type strain sequencing project: providing services to taxonomists for standard genome sequencing and annotation.</title>
        <authorList>
            <consortium name="The Broad Institute Genomics Platform"/>
            <consortium name="The Broad Institute Genome Sequencing Center for Infectious Disease"/>
            <person name="Wu L."/>
            <person name="Ma J."/>
        </authorList>
    </citation>
    <scope>NUCLEOTIDE SEQUENCE [LARGE SCALE GENOMIC DNA]</scope>
    <source>
        <strain evidence="12">CGMCC 1.12376</strain>
    </source>
</reference>
<dbReference type="InterPro" id="IPR050064">
    <property type="entry name" value="IGPS_HisA/HisF"/>
</dbReference>
<evidence type="ECO:0000313" key="12">
    <source>
        <dbReference type="Proteomes" id="UP001597221"/>
    </source>
</evidence>
<evidence type="ECO:0000256" key="4">
    <source>
        <dbReference type="ARBA" id="ARBA00022605"/>
    </source>
</evidence>
<comment type="similarity">
    <text evidence="2 9 10">Belongs to the HisA/HisF family.</text>
</comment>
<dbReference type="CDD" id="cd04731">
    <property type="entry name" value="HisF"/>
    <property type="match status" value="1"/>
</dbReference>
<feature type="active site" evidence="9">
    <location>
        <position position="130"/>
    </location>
</feature>
<protein>
    <recommendedName>
        <fullName evidence="9">Imidazole glycerol phosphate synthase subunit HisF</fullName>
        <ecNumber evidence="9">4.3.2.10</ecNumber>
    </recommendedName>
    <alternativeName>
        <fullName evidence="9">IGP synthase cyclase subunit</fullName>
    </alternativeName>
    <alternativeName>
        <fullName evidence="9">IGP synthase subunit HisF</fullName>
    </alternativeName>
    <alternativeName>
        <fullName evidence="9">ImGP synthase subunit HisF</fullName>
        <shortName evidence="9">IGPS subunit HisF</shortName>
    </alternativeName>
</protein>
<proteinExistence type="inferred from homology"/>
<evidence type="ECO:0000256" key="9">
    <source>
        <dbReference type="HAMAP-Rule" id="MF_01013"/>
    </source>
</evidence>
<dbReference type="Gene3D" id="3.20.20.70">
    <property type="entry name" value="Aldolase class I"/>
    <property type="match status" value="1"/>
</dbReference>
<evidence type="ECO:0000256" key="3">
    <source>
        <dbReference type="ARBA" id="ARBA00011152"/>
    </source>
</evidence>
<keyword evidence="9" id="KW-0963">Cytoplasm</keyword>
<dbReference type="NCBIfam" id="TIGR00735">
    <property type="entry name" value="hisF"/>
    <property type="match status" value="1"/>
</dbReference>
<evidence type="ECO:0000256" key="6">
    <source>
        <dbReference type="ARBA" id="ARBA00023239"/>
    </source>
</evidence>
<keyword evidence="5 9" id="KW-0368">Histidine biosynthesis</keyword>
<dbReference type="EMBL" id="JBHUDE010000011">
    <property type="protein sequence ID" value="MFD1606722.1"/>
    <property type="molecule type" value="Genomic_DNA"/>
</dbReference>